<gene>
    <name evidence="1" type="ORF">BV25DRAFT_1919172</name>
</gene>
<reference evidence="1" key="1">
    <citation type="submission" date="2021-03" db="EMBL/GenBank/DDBJ databases">
        <authorList>
            <consortium name="DOE Joint Genome Institute"/>
            <person name="Ahrendt S."/>
            <person name="Looney B.P."/>
            <person name="Miyauchi S."/>
            <person name="Morin E."/>
            <person name="Drula E."/>
            <person name="Courty P.E."/>
            <person name="Chicoki N."/>
            <person name="Fauchery L."/>
            <person name="Kohler A."/>
            <person name="Kuo A."/>
            <person name="Labutti K."/>
            <person name="Pangilinan J."/>
            <person name="Lipzen A."/>
            <person name="Riley R."/>
            <person name="Andreopoulos W."/>
            <person name="He G."/>
            <person name="Johnson J."/>
            <person name="Barry K.W."/>
            <person name="Grigoriev I.V."/>
            <person name="Nagy L."/>
            <person name="Hibbett D."/>
            <person name="Henrissat B."/>
            <person name="Matheny P.B."/>
            <person name="Labbe J."/>
            <person name="Martin F."/>
        </authorList>
    </citation>
    <scope>NUCLEOTIDE SEQUENCE</scope>
    <source>
        <strain evidence="1">HHB10654</strain>
    </source>
</reference>
<sequence length="394" mass="43815">MSLPPEILEKILLVVQYQADPSRRGPVLASLALVCKEWLPEVRRALYQSLYLGNRWTTPAHTMTLLVRTLSTSPSLASLVREVDAHRSQGLGRYTLFVLAEAITLCPNIRRLKVHTTGYHDDEKDALLHALRSCSSLEHLKLTMLSLDLEDKASFTIDELWNMLQSWPQIAYINVGSSMGPSVTPPDRAVVPSIVCSHLRQFSTGIRLDDAQLVTLSHVAPSLSELETVCHPTRMTDHGLGAALRIWTPTLAILRLTPTQFQDGPSYPHHAMGGFDAYTISSVISSLEAVQILEVPADYIQPQHLSRRLKKLTHLTYNCMRDAFASGLLTALDQDDTLLALRVLTLPTAHFDGAAADSGAWRRVDWDPSLRRALKAVCETRGIRLYFEGTGGYF</sequence>
<evidence type="ECO:0000313" key="2">
    <source>
        <dbReference type="Proteomes" id="UP000814140"/>
    </source>
</evidence>
<keyword evidence="2" id="KW-1185">Reference proteome</keyword>
<dbReference type="Proteomes" id="UP000814140">
    <property type="component" value="Unassembled WGS sequence"/>
</dbReference>
<comment type="caution">
    <text evidence="1">The sequence shown here is derived from an EMBL/GenBank/DDBJ whole genome shotgun (WGS) entry which is preliminary data.</text>
</comment>
<accession>A0ACB8SR41</accession>
<reference evidence="1" key="2">
    <citation type="journal article" date="2022" name="New Phytol.">
        <title>Evolutionary transition to the ectomycorrhizal habit in the genomes of a hyperdiverse lineage of mushroom-forming fungi.</title>
        <authorList>
            <person name="Looney B."/>
            <person name="Miyauchi S."/>
            <person name="Morin E."/>
            <person name="Drula E."/>
            <person name="Courty P.E."/>
            <person name="Kohler A."/>
            <person name="Kuo A."/>
            <person name="LaButti K."/>
            <person name="Pangilinan J."/>
            <person name="Lipzen A."/>
            <person name="Riley R."/>
            <person name="Andreopoulos W."/>
            <person name="He G."/>
            <person name="Johnson J."/>
            <person name="Nolan M."/>
            <person name="Tritt A."/>
            <person name="Barry K.W."/>
            <person name="Grigoriev I.V."/>
            <person name="Nagy L.G."/>
            <person name="Hibbett D."/>
            <person name="Henrissat B."/>
            <person name="Matheny P.B."/>
            <person name="Labbe J."/>
            <person name="Martin F.M."/>
        </authorList>
    </citation>
    <scope>NUCLEOTIDE SEQUENCE</scope>
    <source>
        <strain evidence="1">HHB10654</strain>
    </source>
</reference>
<protein>
    <submittedName>
        <fullName evidence="1">Uncharacterized protein</fullName>
    </submittedName>
</protein>
<name>A0ACB8SR41_9AGAM</name>
<dbReference type="EMBL" id="MU277233">
    <property type="protein sequence ID" value="KAI0058667.1"/>
    <property type="molecule type" value="Genomic_DNA"/>
</dbReference>
<organism evidence="1 2">
    <name type="scientific">Artomyces pyxidatus</name>
    <dbReference type="NCBI Taxonomy" id="48021"/>
    <lineage>
        <taxon>Eukaryota</taxon>
        <taxon>Fungi</taxon>
        <taxon>Dikarya</taxon>
        <taxon>Basidiomycota</taxon>
        <taxon>Agaricomycotina</taxon>
        <taxon>Agaricomycetes</taxon>
        <taxon>Russulales</taxon>
        <taxon>Auriscalpiaceae</taxon>
        <taxon>Artomyces</taxon>
    </lineage>
</organism>
<proteinExistence type="predicted"/>
<evidence type="ECO:0000313" key="1">
    <source>
        <dbReference type="EMBL" id="KAI0058667.1"/>
    </source>
</evidence>